<dbReference type="PANTHER" id="PTHR43697">
    <property type="entry name" value="SERYL-TRNA SYNTHETASE"/>
    <property type="match status" value="1"/>
</dbReference>
<dbReference type="InterPro" id="IPR010978">
    <property type="entry name" value="tRNA-bd_arm"/>
</dbReference>
<evidence type="ECO:0000313" key="18">
    <source>
        <dbReference type="Proteomes" id="UP000291338"/>
    </source>
</evidence>
<dbReference type="EMBL" id="PPSX01000014">
    <property type="protein sequence ID" value="RZQ54429.1"/>
    <property type="molecule type" value="Genomic_DNA"/>
</dbReference>
<dbReference type="InterPro" id="IPR042103">
    <property type="entry name" value="SerRS_1_N_sf"/>
</dbReference>
<keyword evidence="7 12" id="KW-0067">ATP-binding</keyword>
<evidence type="ECO:0000259" key="16">
    <source>
        <dbReference type="PROSITE" id="PS50862"/>
    </source>
</evidence>
<feature type="binding site" evidence="12">
    <location>
        <position position="394"/>
    </location>
    <ligand>
        <name>L-serine</name>
        <dbReference type="ChEBI" id="CHEBI:33384"/>
    </ligand>
</feature>
<organism evidence="17 18">
    <name type="scientific">Pseudoalteromonas phenolica</name>
    <dbReference type="NCBI Taxonomy" id="161398"/>
    <lineage>
        <taxon>Bacteria</taxon>
        <taxon>Pseudomonadati</taxon>
        <taxon>Pseudomonadota</taxon>
        <taxon>Gammaproteobacteria</taxon>
        <taxon>Alteromonadales</taxon>
        <taxon>Pseudoalteromonadaceae</taxon>
        <taxon>Pseudoalteromonas</taxon>
    </lineage>
</organism>
<feature type="binding site" evidence="13">
    <location>
        <position position="240"/>
    </location>
    <ligand>
        <name>L-serine</name>
        <dbReference type="ChEBI" id="CHEBI:33384"/>
    </ligand>
</feature>
<evidence type="ECO:0000256" key="7">
    <source>
        <dbReference type="ARBA" id="ARBA00022840"/>
    </source>
</evidence>
<dbReference type="NCBIfam" id="TIGR00414">
    <property type="entry name" value="serS"/>
    <property type="match status" value="1"/>
</dbReference>
<dbReference type="InterPro" id="IPR002317">
    <property type="entry name" value="Ser-tRNA-ligase_type_1"/>
</dbReference>
<evidence type="ECO:0000256" key="6">
    <source>
        <dbReference type="ARBA" id="ARBA00022741"/>
    </source>
</evidence>
<dbReference type="GO" id="GO:0016260">
    <property type="term" value="P:selenocysteine biosynthetic process"/>
    <property type="evidence" value="ECO:0007669"/>
    <property type="project" value="UniProtKB-UniRule"/>
</dbReference>
<feature type="binding site" evidence="12 14">
    <location>
        <begin position="358"/>
        <end position="361"/>
    </location>
    <ligand>
        <name>ATP</name>
        <dbReference type="ChEBI" id="CHEBI:30616"/>
    </ligand>
</feature>
<dbReference type="PANTHER" id="PTHR43697:SF1">
    <property type="entry name" value="SERINE--TRNA LIGASE"/>
    <property type="match status" value="1"/>
</dbReference>
<dbReference type="Pfam" id="PF00587">
    <property type="entry name" value="tRNA-synt_2b"/>
    <property type="match status" value="1"/>
</dbReference>
<evidence type="ECO:0000256" key="12">
    <source>
        <dbReference type="HAMAP-Rule" id="MF_00176"/>
    </source>
</evidence>
<protein>
    <recommendedName>
        <fullName evidence="12">Serine--tRNA ligase</fullName>
        <ecNumber evidence="12">6.1.1.11</ecNumber>
    </recommendedName>
    <alternativeName>
        <fullName evidence="12">Seryl-tRNA synthetase</fullName>
        <shortName evidence="12">SerRS</shortName>
    </alternativeName>
    <alternativeName>
        <fullName evidence="12">Seryl-tRNA(Ser/Sec) synthetase</fullName>
    </alternativeName>
</protein>
<dbReference type="PROSITE" id="PS50862">
    <property type="entry name" value="AA_TRNA_LIGASE_II"/>
    <property type="match status" value="1"/>
</dbReference>
<comment type="catalytic activity">
    <reaction evidence="10 12">
        <text>tRNA(Sec) + L-serine + ATP = L-seryl-tRNA(Sec) + AMP + diphosphate + H(+)</text>
        <dbReference type="Rhea" id="RHEA:42580"/>
        <dbReference type="Rhea" id="RHEA-COMP:9742"/>
        <dbReference type="Rhea" id="RHEA-COMP:10128"/>
        <dbReference type="ChEBI" id="CHEBI:15378"/>
        <dbReference type="ChEBI" id="CHEBI:30616"/>
        <dbReference type="ChEBI" id="CHEBI:33019"/>
        <dbReference type="ChEBI" id="CHEBI:33384"/>
        <dbReference type="ChEBI" id="CHEBI:78442"/>
        <dbReference type="ChEBI" id="CHEBI:78533"/>
        <dbReference type="ChEBI" id="CHEBI:456215"/>
        <dbReference type="EC" id="6.1.1.11"/>
    </reaction>
</comment>
<evidence type="ECO:0000256" key="11">
    <source>
        <dbReference type="ARBA" id="ARBA00048823"/>
    </source>
</evidence>
<reference evidence="17 18" key="1">
    <citation type="submission" date="2018-01" db="EMBL/GenBank/DDBJ databases">
        <title>Co-occurrence of chitin degradation, pigmentation and bioactivity in marine Pseudoalteromonas.</title>
        <authorList>
            <person name="Paulsen S."/>
            <person name="Gram L."/>
            <person name="Machado H."/>
        </authorList>
    </citation>
    <scope>NUCLEOTIDE SEQUENCE [LARGE SCALE GENOMIC DNA]</scope>
    <source>
        <strain evidence="17 18">S3898</strain>
    </source>
</reference>
<proteinExistence type="inferred from homology"/>
<evidence type="ECO:0000256" key="10">
    <source>
        <dbReference type="ARBA" id="ARBA00047929"/>
    </source>
</evidence>
<dbReference type="SUPFAM" id="SSF55681">
    <property type="entry name" value="Class II aaRS and biotin synthetases"/>
    <property type="match status" value="1"/>
</dbReference>
<evidence type="ECO:0000313" key="17">
    <source>
        <dbReference type="EMBL" id="RZQ54429.1"/>
    </source>
</evidence>
<comment type="caution">
    <text evidence="17">The sequence shown here is derived from an EMBL/GenBank/DDBJ whole genome shotgun (WGS) entry which is preliminary data.</text>
</comment>
<dbReference type="GO" id="GO:0005737">
    <property type="term" value="C:cytoplasm"/>
    <property type="evidence" value="ECO:0007669"/>
    <property type="project" value="UniProtKB-SubCell"/>
</dbReference>
<evidence type="ECO:0000256" key="2">
    <source>
        <dbReference type="ARBA" id="ARBA00005045"/>
    </source>
</evidence>
<keyword evidence="8 12" id="KW-0648">Protein biosynthesis</keyword>
<evidence type="ECO:0000256" key="9">
    <source>
        <dbReference type="ARBA" id="ARBA00023146"/>
    </source>
</evidence>
<feature type="region of interest" description="Disordered" evidence="15">
    <location>
        <begin position="41"/>
        <end position="62"/>
    </location>
</feature>
<comment type="catalytic activity">
    <reaction evidence="11 12">
        <text>tRNA(Ser) + L-serine + ATP = L-seryl-tRNA(Ser) + AMP + diphosphate + H(+)</text>
        <dbReference type="Rhea" id="RHEA:12292"/>
        <dbReference type="Rhea" id="RHEA-COMP:9669"/>
        <dbReference type="Rhea" id="RHEA-COMP:9703"/>
        <dbReference type="ChEBI" id="CHEBI:15378"/>
        <dbReference type="ChEBI" id="CHEBI:30616"/>
        <dbReference type="ChEBI" id="CHEBI:33019"/>
        <dbReference type="ChEBI" id="CHEBI:33384"/>
        <dbReference type="ChEBI" id="CHEBI:78442"/>
        <dbReference type="ChEBI" id="CHEBI:78533"/>
        <dbReference type="ChEBI" id="CHEBI:456215"/>
        <dbReference type="EC" id="6.1.1.11"/>
    </reaction>
</comment>
<comment type="subcellular location">
    <subcellularLocation>
        <location evidence="1 12">Cytoplasm</location>
    </subcellularLocation>
</comment>
<feature type="binding site" evidence="13">
    <location>
        <position position="392"/>
    </location>
    <ligand>
        <name>L-serine</name>
        <dbReference type="ChEBI" id="CHEBI:33384"/>
    </ligand>
</feature>
<feature type="binding site" evidence="13">
    <location>
        <position position="271"/>
    </location>
    <ligand>
        <name>L-serine</name>
        <dbReference type="ChEBI" id="CHEBI:33384"/>
    </ligand>
</feature>
<evidence type="ECO:0000256" key="4">
    <source>
        <dbReference type="ARBA" id="ARBA00022490"/>
    </source>
</evidence>
<evidence type="ECO:0000256" key="8">
    <source>
        <dbReference type="ARBA" id="ARBA00022917"/>
    </source>
</evidence>
<dbReference type="Gene3D" id="1.10.287.40">
    <property type="entry name" value="Serine-tRNA synthetase, tRNA binding domain"/>
    <property type="match status" value="1"/>
</dbReference>
<evidence type="ECO:0000256" key="3">
    <source>
        <dbReference type="ARBA" id="ARBA00010728"/>
    </source>
</evidence>
<dbReference type="PRINTS" id="PR00981">
    <property type="entry name" value="TRNASYNTHSER"/>
</dbReference>
<dbReference type="Proteomes" id="UP000291338">
    <property type="component" value="Unassembled WGS sequence"/>
</dbReference>
<dbReference type="InterPro" id="IPR002314">
    <property type="entry name" value="aa-tRNA-synt_IIb"/>
</dbReference>
<dbReference type="CDD" id="cd00770">
    <property type="entry name" value="SerRS_core"/>
    <property type="match status" value="1"/>
</dbReference>
<keyword evidence="4 12" id="KW-0963">Cytoplasm</keyword>
<feature type="binding site" evidence="12">
    <location>
        <begin position="240"/>
        <end position="242"/>
    </location>
    <ligand>
        <name>L-serine</name>
        <dbReference type="ChEBI" id="CHEBI:33384"/>
    </ligand>
</feature>
<sequence>MLDSKYLRQDIAEAAARLAKRGFELDVDAINALEEQRKALQTKTQELQSERNSRSKAIGQAKAKGEDIQPLLDAVANLGDQLTAAKNEQDEILAKLNNIALTLPNLPAEDVPAGSDESENVEIIKWGEPKQYDFEVKDHVDLGEALDKGLDFETGVKLTGSRFTVMRGGVARMHRALVQFMLDTHADKHGYTEMYVPYLVNKDSLLGTGQLPKFAGDLFHTKGLINDDGEEQEGFSLIPTAEVPLTNCARDEIFDEKELPIKMTAHTPCFRSEAGSYGRDTRGLIRQHQFDKVELVQLVKPEDSMAALEELTGHAEYILQALELPYRKVVLCTGDMGFGATKTYDLEVWLPAQDTYREISSCSNMWDFQARRMQARFRRQGEKKPELLHTLNGSGLAVGRTLVAILENYQQADGSIVVPDVLRQYMGGLEVIN</sequence>
<dbReference type="Gene3D" id="3.30.930.10">
    <property type="entry name" value="Bira Bifunctional Protein, Domain 2"/>
    <property type="match status" value="1"/>
</dbReference>
<dbReference type="InterPro" id="IPR033729">
    <property type="entry name" value="SerRS_core"/>
</dbReference>
<dbReference type="AlphaFoldDB" id="A0A4Q7IS34"/>
<dbReference type="InterPro" id="IPR006195">
    <property type="entry name" value="aa-tRNA-synth_II"/>
</dbReference>
<evidence type="ECO:0000256" key="14">
    <source>
        <dbReference type="PIRSR" id="PIRSR001529-2"/>
    </source>
</evidence>
<dbReference type="GO" id="GO:0005524">
    <property type="term" value="F:ATP binding"/>
    <property type="evidence" value="ECO:0007669"/>
    <property type="project" value="UniProtKB-UniRule"/>
</dbReference>
<keyword evidence="5 12" id="KW-0436">Ligase</keyword>
<keyword evidence="9 12" id="KW-0030">Aminoacyl-tRNA synthetase</keyword>
<evidence type="ECO:0000256" key="13">
    <source>
        <dbReference type="PIRSR" id="PIRSR001529-1"/>
    </source>
</evidence>
<comment type="subunit">
    <text evidence="12">Homodimer. The tRNA molecule binds across the dimer.</text>
</comment>
<dbReference type="Pfam" id="PF02403">
    <property type="entry name" value="Seryl_tRNA_N"/>
    <property type="match status" value="1"/>
</dbReference>
<dbReference type="SUPFAM" id="SSF46589">
    <property type="entry name" value="tRNA-binding arm"/>
    <property type="match status" value="1"/>
</dbReference>
<evidence type="ECO:0000256" key="15">
    <source>
        <dbReference type="SAM" id="MobiDB-lite"/>
    </source>
</evidence>
<dbReference type="InterPro" id="IPR015866">
    <property type="entry name" value="Ser-tRNA-synth_1_N"/>
</dbReference>
<comment type="caution">
    <text evidence="12">Lacks conserved residue(s) required for the propagation of feature annotation.</text>
</comment>
<keyword evidence="6 12" id="KW-0547">Nucleotide-binding</keyword>
<dbReference type="EC" id="6.1.1.11" evidence="12"/>
<dbReference type="GO" id="GO:0004828">
    <property type="term" value="F:serine-tRNA ligase activity"/>
    <property type="evidence" value="ECO:0007669"/>
    <property type="project" value="UniProtKB-UniRule"/>
</dbReference>
<dbReference type="RefSeq" id="WP_130254304.1">
    <property type="nucleotide sequence ID" value="NZ_PPSX01000014.1"/>
</dbReference>
<dbReference type="HAMAP" id="MF_00176">
    <property type="entry name" value="Ser_tRNA_synth_type1"/>
    <property type="match status" value="1"/>
</dbReference>
<dbReference type="InterPro" id="IPR045864">
    <property type="entry name" value="aa-tRNA-synth_II/BPL/LPL"/>
</dbReference>
<evidence type="ECO:0000256" key="1">
    <source>
        <dbReference type="ARBA" id="ARBA00004496"/>
    </source>
</evidence>
<comment type="domain">
    <text evidence="12">Consists of two distinct domains, a catalytic core and a N-terminal extension that is involved in tRNA binding.</text>
</comment>
<comment type="pathway">
    <text evidence="2 12">Aminoacyl-tRNA biosynthesis; selenocysteinyl-tRNA(Sec) biosynthesis; L-seryl-tRNA(Sec) from L-serine and tRNA(Sec): step 1/1.</text>
</comment>
<comment type="similarity">
    <text evidence="3 12">Belongs to the class-II aminoacyl-tRNA synthetase family. Type-1 seryl-tRNA synthetase subfamily.</text>
</comment>
<dbReference type="PIRSF" id="PIRSF001529">
    <property type="entry name" value="Ser-tRNA-synth_IIa"/>
    <property type="match status" value="1"/>
</dbReference>
<accession>A0A4Q7IS34</accession>
<feature type="binding site" evidence="12 13">
    <location>
        <position position="294"/>
    </location>
    <ligand>
        <name>L-serine</name>
        <dbReference type="ChEBI" id="CHEBI:33384"/>
    </ligand>
</feature>
<gene>
    <name evidence="12" type="primary">serS</name>
    <name evidence="17" type="ORF">C1E23_03820</name>
</gene>
<dbReference type="UniPathway" id="UPA00906">
    <property type="reaction ID" value="UER00895"/>
</dbReference>
<dbReference type="GO" id="GO:0006434">
    <property type="term" value="P:seryl-tRNA aminoacylation"/>
    <property type="evidence" value="ECO:0007669"/>
    <property type="project" value="UniProtKB-UniRule"/>
</dbReference>
<comment type="function">
    <text evidence="12">Catalyzes the attachment of serine to tRNA(Ser). Is also able to aminoacylate tRNA(Sec) with serine, to form the misacylated tRNA L-seryl-tRNA(Sec), which will be further converted into selenocysteinyl-tRNA(Sec).</text>
</comment>
<feature type="domain" description="Aminoacyl-transfer RNA synthetases class-II family profile" evidence="16">
    <location>
        <begin position="172"/>
        <end position="419"/>
    </location>
</feature>
<evidence type="ECO:0000256" key="5">
    <source>
        <dbReference type="ARBA" id="ARBA00022598"/>
    </source>
</evidence>
<feature type="binding site" evidence="12 14">
    <location>
        <begin position="271"/>
        <end position="273"/>
    </location>
    <ligand>
        <name>ATP</name>
        <dbReference type="ChEBI" id="CHEBI:30616"/>
    </ligand>
</feature>
<name>A0A4Q7IS34_9GAMM</name>